<dbReference type="OrthoDB" id="4469620at2759"/>
<accession>A0A319DU02</accession>
<dbReference type="AlphaFoldDB" id="A0A319DU02"/>
<dbReference type="InterPro" id="IPR032710">
    <property type="entry name" value="NTF2-like_dom_sf"/>
</dbReference>
<dbReference type="InterPro" id="IPR037401">
    <property type="entry name" value="SnoaL-like"/>
</dbReference>
<sequence length="115" mass="13314">MDLKHRAESFLTTLVNKRETASIEHLLHPNIQLMHNDLPPMSKVELIAFWPQVLDQSPNFHMQVQAVIAEGPQVWVYSRVEGRLGRGVMDDVHMMVFDEEGLLIRSRGIQREVEE</sequence>
<dbReference type="Proteomes" id="UP000248423">
    <property type="component" value="Unassembled WGS sequence"/>
</dbReference>
<dbReference type="EMBL" id="KZ826421">
    <property type="protein sequence ID" value="PYI01216.1"/>
    <property type="molecule type" value="Genomic_DNA"/>
</dbReference>
<dbReference type="Pfam" id="PF12680">
    <property type="entry name" value="SnoaL_2"/>
    <property type="match status" value="1"/>
</dbReference>
<dbReference type="Gene3D" id="3.10.450.50">
    <property type="match status" value="1"/>
</dbReference>
<reference evidence="2 3" key="1">
    <citation type="submission" date="2018-02" db="EMBL/GenBank/DDBJ databases">
        <title>The genomes of Aspergillus section Nigri reveals drivers in fungal speciation.</title>
        <authorList>
            <consortium name="DOE Joint Genome Institute"/>
            <person name="Vesth T.C."/>
            <person name="Nybo J."/>
            <person name="Theobald S."/>
            <person name="Brandl J."/>
            <person name="Frisvad J.C."/>
            <person name="Nielsen K.F."/>
            <person name="Lyhne E.K."/>
            <person name="Kogle M.E."/>
            <person name="Kuo A."/>
            <person name="Riley R."/>
            <person name="Clum A."/>
            <person name="Nolan M."/>
            <person name="Lipzen A."/>
            <person name="Salamov A."/>
            <person name="Henrissat B."/>
            <person name="Wiebenga A."/>
            <person name="De vries R.P."/>
            <person name="Grigoriev I.V."/>
            <person name="Mortensen U.H."/>
            <person name="Andersen M.R."/>
            <person name="Baker S.E."/>
        </authorList>
    </citation>
    <scope>NUCLEOTIDE SEQUENCE [LARGE SCALE GENOMIC DNA]</scope>
    <source>
        <strain evidence="2 3">CBS 121057</strain>
    </source>
</reference>
<organism evidence="2 3">
    <name type="scientific">Aspergillus sclerotiicarbonarius (strain CBS 121057 / IBT 28362)</name>
    <dbReference type="NCBI Taxonomy" id="1448318"/>
    <lineage>
        <taxon>Eukaryota</taxon>
        <taxon>Fungi</taxon>
        <taxon>Dikarya</taxon>
        <taxon>Ascomycota</taxon>
        <taxon>Pezizomycotina</taxon>
        <taxon>Eurotiomycetes</taxon>
        <taxon>Eurotiomycetidae</taxon>
        <taxon>Eurotiales</taxon>
        <taxon>Aspergillaceae</taxon>
        <taxon>Aspergillus</taxon>
        <taxon>Aspergillus subgen. Circumdati</taxon>
    </lineage>
</organism>
<proteinExistence type="predicted"/>
<dbReference type="SUPFAM" id="SSF54427">
    <property type="entry name" value="NTF2-like"/>
    <property type="match status" value="1"/>
</dbReference>
<feature type="domain" description="SnoaL-like" evidence="1">
    <location>
        <begin position="9"/>
        <end position="102"/>
    </location>
</feature>
<keyword evidence="3" id="KW-1185">Reference proteome</keyword>
<gene>
    <name evidence="2" type="ORF">BO78DRAFT_423722</name>
</gene>
<evidence type="ECO:0000259" key="1">
    <source>
        <dbReference type="Pfam" id="PF12680"/>
    </source>
</evidence>
<name>A0A319DU02_ASPSB</name>
<protein>
    <recommendedName>
        <fullName evidence="1">SnoaL-like domain-containing protein</fullName>
    </recommendedName>
</protein>
<evidence type="ECO:0000313" key="2">
    <source>
        <dbReference type="EMBL" id="PYI01216.1"/>
    </source>
</evidence>
<dbReference type="VEuPathDB" id="FungiDB:BO78DRAFT_423722"/>
<evidence type="ECO:0000313" key="3">
    <source>
        <dbReference type="Proteomes" id="UP000248423"/>
    </source>
</evidence>